<gene>
    <name evidence="1" type="ORF">P7H27_05800</name>
</gene>
<dbReference type="Proteomes" id="UP001181046">
    <property type="component" value="Unassembled WGS sequence"/>
</dbReference>
<keyword evidence="2" id="KW-1185">Reference proteome</keyword>
<accession>A0ABU3F9B9</accession>
<comment type="caution">
    <text evidence="1">The sequence shown here is derived from an EMBL/GenBank/DDBJ whole genome shotgun (WGS) entry which is preliminary data.</text>
</comment>
<sequence>MSFDRLLPHFCTIQISGEEKISEDSWGRPVYEPKAPFQANCRFVEETLRHRDNTGSDVTKELYLLLSSNVEVDTEITISNIVDNDGNLLTTANLEVDRISRQTAKKKLHHFKVYLKGAE</sequence>
<reference evidence="1" key="1">
    <citation type="submission" date="2023-03" db="EMBL/GenBank/DDBJ databases">
        <authorList>
            <person name="Shen W."/>
            <person name="Cai J."/>
        </authorList>
    </citation>
    <scope>NUCLEOTIDE SEQUENCE</scope>
    <source>
        <strain evidence="1">P66-3</strain>
    </source>
</reference>
<evidence type="ECO:0000313" key="2">
    <source>
        <dbReference type="Proteomes" id="UP001181046"/>
    </source>
</evidence>
<protein>
    <recommendedName>
        <fullName evidence="3">Phage protein</fullName>
    </recommendedName>
</protein>
<dbReference type="EMBL" id="JARQAJ010000003">
    <property type="protein sequence ID" value="MDT2759272.1"/>
    <property type="molecule type" value="Genomic_DNA"/>
</dbReference>
<organism evidence="1 2">
    <name type="scientific">Enterococcus xiangfangensis</name>
    <dbReference type="NCBI Taxonomy" id="1296537"/>
    <lineage>
        <taxon>Bacteria</taxon>
        <taxon>Bacillati</taxon>
        <taxon>Bacillota</taxon>
        <taxon>Bacilli</taxon>
        <taxon>Lactobacillales</taxon>
        <taxon>Enterococcaceae</taxon>
        <taxon>Enterococcus</taxon>
    </lineage>
</organism>
<evidence type="ECO:0000313" key="1">
    <source>
        <dbReference type="EMBL" id="MDT2759272.1"/>
    </source>
</evidence>
<name>A0ABU3F9B9_9ENTE</name>
<evidence type="ECO:0008006" key="3">
    <source>
        <dbReference type="Google" id="ProtNLM"/>
    </source>
</evidence>
<dbReference type="RefSeq" id="WP_311829762.1">
    <property type="nucleotide sequence ID" value="NZ_JARQAJ010000003.1"/>
</dbReference>
<proteinExistence type="predicted"/>